<name>A0ACD5XQ00_AVESA</name>
<reference evidence="1" key="1">
    <citation type="submission" date="2021-05" db="EMBL/GenBank/DDBJ databases">
        <authorList>
            <person name="Scholz U."/>
            <person name="Mascher M."/>
            <person name="Fiebig A."/>
        </authorList>
    </citation>
    <scope>NUCLEOTIDE SEQUENCE [LARGE SCALE GENOMIC DNA]</scope>
</reference>
<dbReference type="Proteomes" id="UP001732700">
    <property type="component" value="Chromosome 5A"/>
</dbReference>
<keyword evidence="2" id="KW-1185">Reference proteome</keyword>
<sequence>MAEAAGAAVPEAPLLLGLPDEIVVWEILVRLPPNSLLRCRAVCRAWRRATSARDFLLAHHDRQPTLPLLFEDRGSLRLDIVPFDHHRAAEDQLRPVARLHGDLFHLVASCDGLLLICGITNYAICNPATRQYAPIPQLDKFTLLGMYPHTPTGEYRLLLLPTPDEPEHARREICHVFSLGSRQPPTDIGDRWPEAMNKKPVPVPALFRGRLHWHLDHMIMVFDTAAESFRQMPSPAQVPDRYLGTAGLRERGLGLQVPGRVAG</sequence>
<dbReference type="EnsemblPlants" id="AVESA.00010b.r2.5AG0861260.1">
    <property type="protein sequence ID" value="AVESA.00010b.r2.5AG0861260.1.CDS.1"/>
    <property type="gene ID" value="AVESA.00010b.r2.5AG0861260"/>
</dbReference>
<accession>A0ACD5XQ00</accession>
<protein>
    <submittedName>
        <fullName evidence="1">Uncharacterized protein</fullName>
    </submittedName>
</protein>
<evidence type="ECO:0000313" key="1">
    <source>
        <dbReference type="EnsemblPlants" id="AVESA.00010b.r2.5AG0861260.1.CDS.1"/>
    </source>
</evidence>
<reference evidence="1" key="2">
    <citation type="submission" date="2025-09" db="UniProtKB">
        <authorList>
            <consortium name="EnsemblPlants"/>
        </authorList>
    </citation>
    <scope>IDENTIFICATION</scope>
</reference>
<proteinExistence type="predicted"/>
<evidence type="ECO:0000313" key="2">
    <source>
        <dbReference type="Proteomes" id="UP001732700"/>
    </source>
</evidence>
<organism evidence="1 2">
    <name type="scientific">Avena sativa</name>
    <name type="common">Oat</name>
    <dbReference type="NCBI Taxonomy" id="4498"/>
    <lineage>
        <taxon>Eukaryota</taxon>
        <taxon>Viridiplantae</taxon>
        <taxon>Streptophyta</taxon>
        <taxon>Embryophyta</taxon>
        <taxon>Tracheophyta</taxon>
        <taxon>Spermatophyta</taxon>
        <taxon>Magnoliopsida</taxon>
        <taxon>Liliopsida</taxon>
        <taxon>Poales</taxon>
        <taxon>Poaceae</taxon>
        <taxon>BOP clade</taxon>
        <taxon>Pooideae</taxon>
        <taxon>Poodae</taxon>
        <taxon>Poeae</taxon>
        <taxon>Poeae Chloroplast Group 1 (Aveneae type)</taxon>
        <taxon>Aveninae</taxon>
        <taxon>Avena</taxon>
    </lineage>
</organism>